<keyword evidence="2" id="KW-1003">Cell membrane</keyword>
<feature type="transmembrane region" description="Helical" evidence="6">
    <location>
        <begin position="230"/>
        <end position="255"/>
    </location>
</feature>
<evidence type="ECO:0000256" key="5">
    <source>
        <dbReference type="ARBA" id="ARBA00023136"/>
    </source>
</evidence>
<feature type="transmembrane region" description="Helical" evidence="6">
    <location>
        <begin position="314"/>
        <end position="333"/>
    </location>
</feature>
<keyword evidence="9" id="KW-1185">Reference proteome</keyword>
<reference evidence="8 9" key="1">
    <citation type="submission" date="2017-08" db="EMBL/GenBank/DDBJ databases">
        <authorList>
            <person name="de Groot N.N."/>
        </authorList>
    </citation>
    <scope>NUCLEOTIDE SEQUENCE [LARGE SCALE GENOMIC DNA]</scope>
    <source>
        <strain evidence="8 9">JC228</strain>
    </source>
</reference>
<organism evidence="8 9">
    <name type="scientific">Bacillus oleivorans</name>
    <dbReference type="NCBI Taxonomy" id="1448271"/>
    <lineage>
        <taxon>Bacteria</taxon>
        <taxon>Bacillati</taxon>
        <taxon>Bacillota</taxon>
        <taxon>Bacilli</taxon>
        <taxon>Bacillales</taxon>
        <taxon>Bacillaceae</taxon>
        <taxon>Bacillus</taxon>
    </lineage>
</organism>
<dbReference type="InterPro" id="IPR051449">
    <property type="entry name" value="ABC-2_transporter_component"/>
</dbReference>
<gene>
    <name evidence="8" type="ORF">SAMN05877753_103384</name>
</gene>
<feature type="transmembrane region" description="Helical" evidence="6">
    <location>
        <begin position="184"/>
        <end position="209"/>
    </location>
</feature>
<evidence type="ECO:0000313" key="9">
    <source>
        <dbReference type="Proteomes" id="UP000219546"/>
    </source>
</evidence>
<proteinExistence type="predicted"/>
<evidence type="ECO:0000256" key="2">
    <source>
        <dbReference type="ARBA" id="ARBA00022475"/>
    </source>
</evidence>
<dbReference type="GO" id="GO:0005886">
    <property type="term" value="C:plasma membrane"/>
    <property type="evidence" value="ECO:0007669"/>
    <property type="project" value="UniProtKB-SubCell"/>
</dbReference>
<dbReference type="GO" id="GO:0140359">
    <property type="term" value="F:ABC-type transporter activity"/>
    <property type="evidence" value="ECO:0007669"/>
    <property type="project" value="InterPro"/>
</dbReference>
<feature type="transmembrane region" description="Helical" evidence="6">
    <location>
        <begin position="369"/>
        <end position="388"/>
    </location>
</feature>
<name>A0A285CR49_9BACI</name>
<dbReference type="OrthoDB" id="9768837at2"/>
<dbReference type="Pfam" id="PF12698">
    <property type="entry name" value="ABC2_membrane_3"/>
    <property type="match status" value="1"/>
</dbReference>
<dbReference type="Gene3D" id="3.40.190.10">
    <property type="entry name" value="Periplasmic binding protein-like II"/>
    <property type="match status" value="1"/>
</dbReference>
<protein>
    <submittedName>
        <fullName evidence="8">ABC-2 type transport system permease protein</fullName>
    </submittedName>
</protein>
<comment type="subcellular location">
    <subcellularLocation>
        <location evidence="1">Cell membrane</location>
        <topology evidence="1">Multi-pass membrane protein</topology>
    </subcellularLocation>
</comment>
<dbReference type="AlphaFoldDB" id="A0A285CR49"/>
<evidence type="ECO:0000256" key="3">
    <source>
        <dbReference type="ARBA" id="ARBA00022692"/>
    </source>
</evidence>
<keyword evidence="5 6" id="KW-0472">Membrane</keyword>
<feature type="transmembrane region" description="Helical" evidence="6">
    <location>
        <begin position="339"/>
        <end position="357"/>
    </location>
</feature>
<evidence type="ECO:0000256" key="6">
    <source>
        <dbReference type="SAM" id="Phobius"/>
    </source>
</evidence>
<dbReference type="PANTHER" id="PTHR30294">
    <property type="entry name" value="MEMBRANE COMPONENT OF ABC TRANSPORTER YHHJ-RELATED"/>
    <property type="match status" value="1"/>
</dbReference>
<dbReference type="SUPFAM" id="SSF53850">
    <property type="entry name" value="Periplasmic binding protein-like II"/>
    <property type="match status" value="1"/>
</dbReference>
<dbReference type="RefSeq" id="WP_097158292.1">
    <property type="nucleotide sequence ID" value="NZ_JBEPMQ010000002.1"/>
</dbReference>
<keyword evidence="4 6" id="KW-1133">Transmembrane helix</keyword>
<accession>A0A285CR49</accession>
<feature type="domain" description="ABC-2 type transporter transmembrane" evidence="7">
    <location>
        <begin position="19"/>
        <end position="388"/>
    </location>
</feature>
<sequence length="417" mass="46123">MNKFWIVFWQTYSSKVKAKSFMIVTLVAVGAILLMTNINQIMDSFASDSDQNKIAVVDRTNEVFDLFNTQLLAMEEEDFTLVRAESEEGLKEQTLAGDYSAYITISYDENQLPQATYYAPTIVEGSISGAIEGALQQVKGQIAASQLNLTQEELMTLSSAVGFEKVALEENAKSEEELSSARGIVYVLLFVIYFAVIMYSAMIGSEVAIEKSSRVMEILISSISPVQQMFAKILGVALVSLTQLGIIIGVGYYSIKQNLQSLDSGFFEFFGFSNIQTSIIVYAIVFTLLGYFLYATLSAFLGSIVSRIEDLNQTLMPVQLLVMVGFFIAMYGLGNPDTVFITVTSYIPFFTPVLMFMRVSMLEVPVWEVALSIGIMLAAILLLAWFGAKVYRGGVLMYGAKNSIKEIKKALQLSKNN</sequence>
<evidence type="ECO:0000256" key="1">
    <source>
        <dbReference type="ARBA" id="ARBA00004651"/>
    </source>
</evidence>
<evidence type="ECO:0000256" key="4">
    <source>
        <dbReference type="ARBA" id="ARBA00022989"/>
    </source>
</evidence>
<feature type="transmembrane region" description="Helical" evidence="6">
    <location>
        <begin position="275"/>
        <end position="302"/>
    </location>
</feature>
<dbReference type="Proteomes" id="UP000219546">
    <property type="component" value="Unassembled WGS sequence"/>
</dbReference>
<evidence type="ECO:0000313" key="8">
    <source>
        <dbReference type="EMBL" id="SNX70001.1"/>
    </source>
</evidence>
<dbReference type="InterPro" id="IPR013525">
    <property type="entry name" value="ABC2_TM"/>
</dbReference>
<feature type="transmembrane region" description="Helical" evidence="6">
    <location>
        <begin position="21"/>
        <end position="42"/>
    </location>
</feature>
<dbReference type="PANTHER" id="PTHR30294:SF29">
    <property type="entry name" value="MULTIDRUG ABC TRANSPORTER PERMEASE YBHS-RELATED"/>
    <property type="match status" value="1"/>
</dbReference>
<evidence type="ECO:0000259" key="7">
    <source>
        <dbReference type="Pfam" id="PF12698"/>
    </source>
</evidence>
<keyword evidence="3 6" id="KW-0812">Transmembrane</keyword>
<dbReference type="EMBL" id="OAOP01000003">
    <property type="protein sequence ID" value="SNX70001.1"/>
    <property type="molecule type" value="Genomic_DNA"/>
</dbReference>